<accession>A0A0N0BPN4</accession>
<dbReference type="PATRIC" id="fig|1705389.3.peg.1650"/>
<feature type="transmembrane region" description="Helical" evidence="1">
    <location>
        <begin position="12"/>
        <end position="42"/>
    </location>
</feature>
<dbReference type="OrthoDB" id="118042at2157"/>
<dbReference type="InterPro" id="IPR007404">
    <property type="entry name" value="YdjM-like"/>
</dbReference>
<protein>
    <submittedName>
        <fullName evidence="2">Metal-dependent hydrolase</fullName>
    </submittedName>
</protein>
<sequence>MHRPGHYGGSLLAYAPVGFLVVAAGAVELAIAGGAVAVAGAMVPDWDQRVPFVRHRGPTHTVWFALLVGAVLGAAGALVGSGVGVGGAVVLGVFGFVVGVTIVVGHLLADVLTPMGIRPFEPLRDDEYTLDVAKAANPVANYALLALGAVASVVAFLAGGAVAGFLGV</sequence>
<evidence type="ECO:0000313" key="2">
    <source>
        <dbReference type="EMBL" id="KOX94216.1"/>
    </source>
</evidence>
<dbReference type="GO" id="GO:0016787">
    <property type="term" value="F:hydrolase activity"/>
    <property type="evidence" value="ECO:0007669"/>
    <property type="project" value="UniProtKB-KW"/>
</dbReference>
<keyword evidence="2" id="KW-0378">Hydrolase</keyword>
<dbReference type="Pfam" id="PF04307">
    <property type="entry name" value="YdjM"/>
    <property type="match status" value="1"/>
</dbReference>
<dbReference type="EMBL" id="LIST01000010">
    <property type="protein sequence ID" value="KOX94216.1"/>
    <property type="molecule type" value="Genomic_DNA"/>
</dbReference>
<name>A0A0N0BPN4_9EURY</name>
<dbReference type="AlphaFoldDB" id="A0A0N0BPN4"/>
<dbReference type="RefSeq" id="WP_053773049.1">
    <property type="nucleotide sequence ID" value="NZ_LIST01000010.1"/>
</dbReference>
<feature type="transmembrane region" description="Helical" evidence="1">
    <location>
        <begin position="62"/>
        <end position="81"/>
    </location>
</feature>
<keyword evidence="3" id="KW-1185">Reference proteome</keyword>
<reference evidence="2 3" key="1">
    <citation type="submission" date="2015-08" db="EMBL/GenBank/DDBJ databases">
        <title>Genomes of Isolates from Cabo Rojo, PR.</title>
        <authorList>
            <person name="Sanchez-Nieves R.L."/>
            <person name="Montalvo-Rodriguez R."/>
        </authorList>
    </citation>
    <scope>NUCLEOTIDE SEQUENCE [LARGE SCALE GENOMIC DNA]</scope>
    <source>
        <strain evidence="2 3">5</strain>
    </source>
</reference>
<gene>
    <name evidence="2" type="ORF">AMR74_16010</name>
</gene>
<feature type="transmembrane region" description="Helical" evidence="1">
    <location>
        <begin position="88"/>
        <end position="109"/>
    </location>
</feature>
<dbReference type="Proteomes" id="UP000037747">
    <property type="component" value="Unassembled WGS sequence"/>
</dbReference>
<keyword evidence="1" id="KW-1133">Transmembrane helix</keyword>
<evidence type="ECO:0000313" key="3">
    <source>
        <dbReference type="Proteomes" id="UP000037747"/>
    </source>
</evidence>
<feature type="transmembrane region" description="Helical" evidence="1">
    <location>
        <begin position="142"/>
        <end position="166"/>
    </location>
</feature>
<keyword evidence="1" id="KW-0812">Transmembrane</keyword>
<organism evidence="2 3">
    <name type="scientific">Halorubrum tropicale</name>
    <dbReference type="NCBI Taxonomy" id="1765655"/>
    <lineage>
        <taxon>Archaea</taxon>
        <taxon>Methanobacteriati</taxon>
        <taxon>Methanobacteriota</taxon>
        <taxon>Stenosarchaea group</taxon>
        <taxon>Halobacteria</taxon>
        <taxon>Halobacteriales</taxon>
        <taxon>Haloferacaceae</taxon>
        <taxon>Halorubrum</taxon>
    </lineage>
</organism>
<keyword evidence="1" id="KW-0472">Membrane</keyword>
<comment type="caution">
    <text evidence="2">The sequence shown here is derived from an EMBL/GenBank/DDBJ whole genome shotgun (WGS) entry which is preliminary data.</text>
</comment>
<evidence type="ECO:0000256" key="1">
    <source>
        <dbReference type="SAM" id="Phobius"/>
    </source>
</evidence>
<proteinExistence type="predicted"/>